<reference evidence="1 2" key="1">
    <citation type="journal article" date="2017" name="Int. J. Parasitol.">
        <title>The genome of the protozoan parasite Cystoisospora suis and a reverse vaccinology approach to identify vaccine candidates.</title>
        <authorList>
            <person name="Palmieri N."/>
            <person name="Shrestha A."/>
            <person name="Ruttkowski B."/>
            <person name="Beck T."/>
            <person name="Vogl C."/>
            <person name="Tomley F."/>
            <person name="Blake D.P."/>
            <person name="Joachim A."/>
        </authorList>
    </citation>
    <scope>NUCLEOTIDE SEQUENCE [LARGE SCALE GENOMIC DNA]</scope>
    <source>
        <strain evidence="1 2">Wien I</strain>
    </source>
</reference>
<dbReference type="GeneID" id="94428575"/>
<dbReference type="AlphaFoldDB" id="A0A2C6KYJ0"/>
<comment type="caution">
    <text evidence="1">The sequence shown here is derived from an EMBL/GenBank/DDBJ whole genome shotgun (WGS) entry which is preliminary data.</text>
</comment>
<organism evidence="1 2">
    <name type="scientific">Cystoisospora suis</name>
    <dbReference type="NCBI Taxonomy" id="483139"/>
    <lineage>
        <taxon>Eukaryota</taxon>
        <taxon>Sar</taxon>
        <taxon>Alveolata</taxon>
        <taxon>Apicomplexa</taxon>
        <taxon>Conoidasida</taxon>
        <taxon>Coccidia</taxon>
        <taxon>Eucoccidiorida</taxon>
        <taxon>Eimeriorina</taxon>
        <taxon>Sarcocystidae</taxon>
        <taxon>Cystoisospora</taxon>
    </lineage>
</organism>
<gene>
    <name evidence="1" type="ORF">CSUI_005185</name>
</gene>
<sequence length="176" mass="19607">MIFGSRISSGFSSSKAPFLITAPERQRARFSRFPSSLTMAHRPDSLPRFTPPWRCPVRHHRVARSLDISDSEPSSSECSEQEFDLTLTSGDEESWPDDTVRQLSEGRPLKCSAVWRRTITPSSRHPTPLGFKSSLVMIVAYSAFFSPPTVGFITFGLSVSEGAFLIALRTNRARSP</sequence>
<proteinExistence type="predicted"/>
<dbReference type="VEuPathDB" id="ToxoDB:CSUI_005185"/>
<dbReference type="Proteomes" id="UP000221165">
    <property type="component" value="Unassembled WGS sequence"/>
</dbReference>
<accession>A0A2C6KYJ0</accession>
<keyword evidence="2" id="KW-1185">Reference proteome</keyword>
<name>A0A2C6KYJ0_9APIC</name>
<evidence type="ECO:0000313" key="1">
    <source>
        <dbReference type="EMBL" id="PHJ20974.1"/>
    </source>
</evidence>
<protein>
    <submittedName>
        <fullName evidence="1">Uncharacterized protein</fullName>
    </submittedName>
</protein>
<dbReference type="RefSeq" id="XP_067922659.1">
    <property type="nucleotide sequence ID" value="XM_068065364.1"/>
</dbReference>
<evidence type="ECO:0000313" key="2">
    <source>
        <dbReference type="Proteomes" id="UP000221165"/>
    </source>
</evidence>
<dbReference type="EMBL" id="MIGC01002501">
    <property type="protein sequence ID" value="PHJ20974.1"/>
    <property type="molecule type" value="Genomic_DNA"/>
</dbReference>